<reference evidence="1" key="3">
    <citation type="submission" date="2025-09" db="UniProtKB">
        <authorList>
            <consortium name="Ensembl"/>
        </authorList>
    </citation>
    <scope>IDENTIFICATION</scope>
</reference>
<evidence type="ECO:0000313" key="2">
    <source>
        <dbReference type="Proteomes" id="UP000008144"/>
    </source>
</evidence>
<evidence type="ECO:0000313" key="1">
    <source>
        <dbReference type="Ensembl" id="ENSCINP00000010680.3"/>
    </source>
</evidence>
<dbReference type="Proteomes" id="UP000008144">
    <property type="component" value="Unassembled WGS sequence"/>
</dbReference>
<protein>
    <submittedName>
        <fullName evidence="1">Uncharacterized protein</fullName>
    </submittedName>
</protein>
<reference evidence="2" key="1">
    <citation type="journal article" date="2002" name="Science">
        <title>The draft genome of Ciona intestinalis: insights into chordate and vertebrate origins.</title>
        <authorList>
            <person name="Dehal P."/>
            <person name="Satou Y."/>
            <person name="Campbell R.K."/>
            <person name="Chapman J."/>
            <person name="Degnan B."/>
            <person name="De Tomaso A."/>
            <person name="Davidson B."/>
            <person name="Di Gregorio A."/>
            <person name="Gelpke M."/>
            <person name="Goodstein D.M."/>
            <person name="Harafuji N."/>
            <person name="Hastings K.E."/>
            <person name="Ho I."/>
            <person name="Hotta K."/>
            <person name="Huang W."/>
            <person name="Kawashima T."/>
            <person name="Lemaire P."/>
            <person name="Martinez D."/>
            <person name="Meinertzhagen I.A."/>
            <person name="Necula S."/>
            <person name="Nonaka M."/>
            <person name="Putnam N."/>
            <person name="Rash S."/>
            <person name="Saiga H."/>
            <person name="Satake M."/>
            <person name="Terry A."/>
            <person name="Yamada L."/>
            <person name="Wang H.G."/>
            <person name="Awazu S."/>
            <person name="Azumi K."/>
            <person name="Boore J."/>
            <person name="Branno M."/>
            <person name="Chin-Bow S."/>
            <person name="DeSantis R."/>
            <person name="Doyle S."/>
            <person name="Francino P."/>
            <person name="Keys D.N."/>
            <person name="Haga S."/>
            <person name="Hayashi H."/>
            <person name="Hino K."/>
            <person name="Imai K.S."/>
            <person name="Inaba K."/>
            <person name="Kano S."/>
            <person name="Kobayashi K."/>
            <person name="Kobayashi M."/>
            <person name="Lee B.I."/>
            <person name="Makabe K.W."/>
            <person name="Manohar C."/>
            <person name="Matassi G."/>
            <person name="Medina M."/>
            <person name="Mochizuki Y."/>
            <person name="Mount S."/>
            <person name="Morishita T."/>
            <person name="Miura S."/>
            <person name="Nakayama A."/>
            <person name="Nishizaka S."/>
            <person name="Nomoto H."/>
            <person name="Ohta F."/>
            <person name="Oishi K."/>
            <person name="Rigoutsos I."/>
            <person name="Sano M."/>
            <person name="Sasaki A."/>
            <person name="Sasakura Y."/>
            <person name="Shoguchi E."/>
            <person name="Shin-i T."/>
            <person name="Spagnuolo A."/>
            <person name="Stainier D."/>
            <person name="Suzuki M.M."/>
            <person name="Tassy O."/>
            <person name="Takatori N."/>
            <person name="Tokuoka M."/>
            <person name="Yagi K."/>
            <person name="Yoshizaki F."/>
            <person name="Wada S."/>
            <person name="Zhang C."/>
            <person name="Hyatt P.D."/>
            <person name="Larimer F."/>
            <person name="Detter C."/>
            <person name="Doggett N."/>
            <person name="Glavina T."/>
            <person name="Hawkins T."/>
            <person name="Richardson P."/>
            <person name="Lucas S."/>
            <person name="Kohara Y."/>
            <person name="Levine M."/>
            <person name="Satoh N."/>
            <person name="Rokhsar D.S."/>
        </authorList>
    </citation>
    <scope>NUCLEOTIDE SEQUENCE [LARGE SCALE GENOMIC DNA]</scope>
</reference>
<proteinExistence type="predicted"/>
<reference evidence="1" key="2">
    <citation type="submission" date="2025-08" db="UniProtKB">
        <authorList>
            <consortium name="Ensembl"/>
        </authorList>
    </citation>
    <scope>IDENTIFICATION</scope>
</reference>
<dbReference type="HOGENOM" id="CLU_1447173_0_0_1"/>
<name>F7B716_CIOIN</name>
<dbReference type="InParanoid" id="F7B716"/>
<dbReference type="Ensembl" id="ENSCINT00000010680.3">
    <property type="protein sequence ID" value="ENSCINP00000010680.3"/>
    <property type="gene ID" value="ENSCING00000014027.2"/>
</dbReference>
<accession>F7B716</accession>
<dbReference type="AlphaFoldDB" id="F7B716"/>
<sequence length="187" mass="20890">MDACVTMYKLGHLGGLVDYAKNVAQFTRMEFLNLIQRCPNSSLMWSLCRPPAELTPDPQEQRDPNLPIYQLYALPLRVDQAIVSLISSSEVGKSVAVDVIDDLYQGVIVSEDVVTTETLFEVVYDETDGDLPPNDTDDWSCVIKFCSSNQLIDAALEIQASRIVKVAVTKSLQAIALDEKEEFDYYT</sequence>
<keyword evidence="2" id="KW-1185">Reference proteome</keyword>
<organism evidence="1 2">
    <name type="scientific">Ciona intestinalis</name>
    <name type="common">Transparent sea squirt</name>
    <name type="synonym">Ascidia intestinalis</name>
    <dbReference type="NCBI Taxonomy" id="7719"/>
    <lineage>
        <taxon>Eukaryota</taxon>
        <taxon>Metazoa</taxon>
        <taxon>Chordata</taxon>
        <taxon>Tunicata</taxon>
        <taxon>Ascidiacea</taxon>
        <taxon>Phlebobranchia</taxon>
        <taxon>Cionidae</taxon>
        <taxon>Ciona</taxon>
    </lineage>
</organism>